<comment type="caution">
    <text evidence="1">The sequence shown here is derived from an EMBL/GenBank/DDBJ whole genome shotgun (WGS) entry which is preliminary data.</text>
</comment>
<dbReference type="Proteomes" id="UP000626244">
    <property type="component" value="Unassembled WGS sequence"/>
</dbReference>
<name>A0A8J3APX0_9BACI</name>
<evidence type="ECO:0000313" key="2">
    <source>
        <dbReference type="Proteomes" id="UP000626244"/>
    </source>
</evidence>
<dbReference type="AlphaFoldDB" id="A0A8J3APX0"/>
<evidence type="ECO:0000313" key="1">
    <source>
        <dbReference type="EMBL" id="GGI14717.1"/>
    </source>
</evidence>
<dbReference type="OrthoDB" id="2922043at2"/>
<keyword evidence="2" id="KW-1185">Reference proteome</keyword>
<organism evidence="1 2">
    <name type="scientific">Gottfriedia solisilvae</name>
    <dbReference type="NCBI Taxonomy" id="1516104"/>
    <lineage>
        <taxon>Bacteria</taxon>
        <taxon>Bacillati</taxon>
        <taxon>Bacillota</taxon>
        <taxon>Bacilli</taxon>
        <taxon>Bacillales</taxon>
        <taxon>Bacillaceae</taxon>
        <taxon>Gottfriedia</taxon>
    </lineage>
</organism>
<gene>
    <name evidence="1" type="ORF">GCM10007380_24350</name>
</gene>
<sequence>MFKYFKFKINDTVQFAKNDGHFYRVIGYRIEKSIYLNDEYNSIIYELLREFDGLQVDAEEDELISVSNFDEFYGSMFEKLGTFTIKFAKKQEEISKEKEVLANSVDELLDKYNDYRRLAMLFKDCLYDLAAENVLNELADYADTKKDYTH</sequence>
<dbReference type="EMBL" id="BMHB01000001">
    <property type="protein sequence ID" value="GGI14717.1"/>
    <property type="molecule type" value="Genomic_DNA"/>
</dbReference>
<proteinExistence type="predicted"/>
<protein>
    <recommendedName>
        <fullName evidence="3">Histidinol dehydrogenase</fullName>
    </recommendedName>
</protein>
<evidence type="ECO:0008006" key="3">
    <source>
        <dbReference type="Google" id="ProtNLM"/>
    </source>
</evidence>
<accession>A0A8J3APX0</accession>
<reference evidence="2" key="1">
    <citation type="journal article" date="2019" name="Int. J. Syst. Evol. Microbiol.">
        <title>The Global Catalogue of Microorganisms (GCM) 10K type strain sequencing project: providing services to taxonomists for standard genome sequencing and annotation.</title>
        <authorList>
            <consortium name="The Broad Institute Genomics Platform"/>
            <consortium name="The Broad Institute Genome Sequencing Center for Infectious Disease"/>
            <person name="Wu L."/>
            <person name="Ma J."/>
        </authorList>
    </citation>
    <scope>NUCLEOTIDE SEQUENCE [LARGE SCALE GENOMIC DNA]</scope>
    <source>
        <strain evidence="2">CGMCC 1.14993</strain>
    </source>
</reference>